<dbReference type="EMBL" id="CP003746">
    <property type="protein sequence ID" value="AFU99457.1"/>
    <property type="molecule type" value="Genomic_DNA"/>
</dbReference>
<dbReference type="GO" id="GO:0055085">
    <property type="term" value="P:transmembrane transport"/>
    <property type="evidence" value="ECO:0007669"/>
    <property type="project" value="InterPro"/>
</dbReference>
<comment type="similarity">
    <text evidence="2 10">Belongs to the TonB family.</text>
</comment>
<keyword evidence="3 10" id="KW-0813">Transport</keyword>
<dbReference type="HOGENOM" id="CLU_690574_0_0_6"/>
<comment type="function">
    <text evidence="10">Interacts with outer membrane receptor proteins that carry out high-affinity binding and energy dependent uptake into the periplasmic space of specific substrates. It could act to transduce energy from the cytoplasmic membrane to specific energy-requiring processes in the outer membrane, resulting in the release into the periplasm of ligands bound by these outer membrane proteins.</text>
</comment>
<keyword evidence="5 10" id="KW-0997">Cell inner membrane</keyword>
<dbReference type="Proteomes" id="UP000000466">
    <property type="component" value="Chromosome"/>
</dbReference>
<keyword evidence="15" id="KW-1185">Reference proteome</keyword>
<keyword evidence="12" id="KW-0732">Signal</keyword>
<evidence type="ECO:0000256" key="8">
    <source>
        <dbReference type="ARBA" id="ARBA00022989"/>
    </source>
</evidence>
<feature type="compositionally biased region" description="Pro residues" evidence="11">
    <location>
        <begin position="225"/>
        <end position="241"/>
    </location>
</feature>
<comment type="subcellular location">
    <subcellularLocation>
        <location evidence="1 10">Cell inner membrane</location>
        <topology evidence="1 10">Single-pass membrane protein</topology>
        <orientation evidence="1 10">Periplasmic side</orientation>
    </subcellularLocation>
</comment>
<proteinExistence type="inferred from homology"/>
<dbReference type="eggNOG" id="COG0810">
    <property type="taxonomic scope" value="Bacteria"/>
</dbReference>
<dbReference type="Pfam" id="PF16036">
    <property type="entry name" value="Chalcone_3"/>
    <property type="match status" value="1"/>
</dbReference>
<feature type="region of interest" description="Disordered" evidence="11">
    <location>
        <begin position="225"/>
        <end position="286"/>
    </location>
</feature>
<dbReference type="InterPro" id="IPR051045">
    <property type="entry name" value="TonB-dependent_transducer"/>
</dbReference>
<dbReference type="AlphaFoldDB" id="K4KZU8"/>
<evidence type="ECO:0000256" key="2">
    <source>
        <dbReference type="ARBA" id="ARBA00006555"/>
    </source>
</evidence>
<keyword evidence="10" id="KW-0735">Signal-anchor</keyword>
<dbReference type="SUPFAM" id="SSF74653">
    <property type="entry name" value="TolA/TonB C-terminal domain"/>
    <property type="match status" value="1"/>
</dbReference>
<dbReference type="NCBIfam" id="TIGR01352">
    <property type="entry name" value="tonB_Cterm"/>
    <property type="match status" value="1"/>
</dbReference>
<dbReference type="GO" id="GO:0015031">
    <property type="term" value="P:protein transport"/>
    <property type="evidence" value="ECO:0007669"/>
    <property type="project" value="UniProtKB-UniRule"/>
</dbReference>
<feature type="domain" description="TonB C-terminal" evidence="13">
    <location>
        <begin position="313"/>
        <end position="405"/>
    </location>
</feature>
<protein>
    <recommendedName>
        <fullName evidence="10">Protein TonB</fullName>
    </recommendedName>
</protein>
<evidence type="ECO:0000313" key="15">
    <source>
        <dbReference type="Proteomes" id="UP000000466"/>
    </source>
</evidence>
<organism evidence="14 15">
    <name type="scientific">Simiduia agarivorans (strain DSM 21679 / JCM 13881 / BCRC 17597 / SA1)</name>
    <dbReference type="NCBI Taxonomy" id="1117647"/>
    <lineage>
        <taxon>Bacteria</taxon>
        <taxon>Pseudomonadati</taxon>
        <taxon>Pseudomonadota</taxon>
        <taxon>Gammaproteobacteria</taxon>
        <taxon>Cellvibrionales</taxon>
        <taxon>Cellvibrionaceae</taxon>
        <taxon>Simiduia</taxon>
    </lineage>
</organism>
<dbReference type="GO" id="GO:0030288">
    <property type="term" value="C:outer membrane-bounded periplasmic space"/>
    <property type="evidence" value="ECO:0007669"/>
    <property type="project" value="InterPro"/>
</dbReference>
<evidence type="ECO:0000313" key="14">
    <source>
        <dbReference type="EMBL" id="AFU99457.1"/>
    </source>
</evidence>
<dbReference type="PRINTS" id="PR01374">
    <property type="entry name" value="TONBPROTEIN"/>
</dbReference>
<sequence>MTLHYRTRTLSLISGLALMFFSALTLAESTTYSALTQANQPMFAARLTTPAAPDAGDLLSRTPAATMEYRIVSERLNNRRFFKLIADAIAVNTDARTLAKNATYISRSRAAVAVELEPGDAIVYRFDGQKTVTLSLNGIELASYDAPDFFRMLLSTWMGDVPISSRFKREILGQEKPESDVISWFNNTLPREGRVAAIEATLKPASPEPVPVVAAAATVVAAAPKPAPAPKPVAAPKPTPTAAPKATPKPTVTPKPVATPTPTATQVAKAAVEPKPKASPEAKPAPAAKVAKAAPVKVLSEEEEARLLLLRQEYLKTLNREINTHKHIPQRAFTRRAEGSVRLAISLDSNGKLLKVEVVEPSKHSMFNEQALEAVGNAQPFPPPPSDLESDPFEFETTLYYDLPL</sequence>
<dbReference type="PANTHER" id="PTHR33446:SF2">
    <property type="entry name" value="PROTEIN TONB"/>
    <property type="match status" value="1"/>
</dbReference>
<keyword evidence="6" id="KW-0812">Transmembrane</keyword>
<dbReference type="GO" id="GO:0098797">
    <property type="term" value="C:plasma membrane protein complex"/>
    <property type="evidence" value="ECO:0007669"/>
    <property type="project" value="TreeGrafter"/>
</dbReference>
<evidence type="ECO:0000256" key="9">
    <source>
        <dbReference type="ARBA" id="ARBA00023136"/>
    </source>
</evidence>
<feature type="chain" id="PRO_5003880978" description="Protein TonB" evidence="12">
    <location>
        <begin position="28"/>
        <end position="405"/>
    </location>
</feature>
<reference evidence="14 15" key="1">
    <citation type="journal article" date="2013" name="Genome Announc.">
        <title>Complete genome sequence of Simiduia agarivorans SA1(T), a marine bacterium able to degrade a variety of polysaccharides.</title>
        <authorList>
            <person name="Lin S.Y."/>
            <person name="Shieh W.Y."/>
            <person name="Chen J.S."/>
            <person name="Tang S.L."/>
        </authorList>
    </citation>
    <scope>NUCLEOTIDE SEQUENCE [LARGE SCALE GENOMIC DNA]</scope>
    <source>
        <strain evidence="15">DSM 21679 / JCM 13881 / BCRC 17597 / SA1</strain>
    </source>
</reference>
<gene>
    <name evidence="14" type="ordered locus">M5M_11400</name>
</gene>
<dbReference type="GO" id="GO:0031992">
    <property type="term" value="F:energy transducer activity"/>
    <property type="evidence" value="ECO:0007669"/>
    <property type="project" value="InterPro"/>
</dbReference>
<evidence type="ECO:0000256" key="5">
    <source>
        <dbReference type="ARBA" id="ARBA00022519"/>
    </source>
</evidence>
<dbReference type="GO" id="GO:0015891">
    <property type="term" value="P:siderophore transport"/>
    <property type="evidence" value="ECO:0007669"/>
    <property type="project" value="InterPro"/>
</dbReference>
<dbReference type="KEGG" id="saga:M5M_11400"/>
<accession>K4KZU8</accession>
<dbReference type="STRING" id="1117647.M5M_11400"/>
<evidence type="ECO:0000256" key="12">
    <source>
        <dbReference type="SAM" id="SignalP"/>
    </source>
</evidence>
<evidence type="ECO:0000256" key="10">
    <source>
        <dbReference type="RuleBase" id="RU362123"/>
    </source>
</evidence>
<dbReference type="OrthoDB" id="6077935at2"/>
<evidence type="ECO:0000256" key="11">
    <source>
        <dbReference type="SAM" id="MobiDB-lite"/>
    </source>
</evidence>
<evidence type="ECO:0000256" key="6">
    <source>
        <dbReference type="ARBA" id="ARBA00022692"/>
    </source>
</evidence>
<evidence type="ECO:0000259" key="13">
    <source>
        <dbReference type="PROSITE" id="PS52015"/>
    </source>
</evidence>
<dbReference type="PANTHER" id="PTHR33446">
    <property type="entry name" value="PROTEIN TONB-RELATED"/>
    <property type="match status" value="1"/>
</dbReference>
<evidence type="ECO:0000256" key="4">
    <source>
        <dbReference type="ARBA" id="ARBA00022475"/>
    </source>
</evidence>
<keyword evidence="4 10" id="KW-1003">Cell membrane</keyword>
<keyword evidence="8" id="KW-1133">Transmembrane helix</keyword>
<evidence type="ECO:0000256" key="1">
    <source>
        <dbReference type="ARBA" id="ARBA00004383"/>
    </source>
</evidence>
<feature type="compositionally biased region" description="Low complexity" evidence="11">
    <location>
        <begin position="260"/>
        <end position="271"/>
    </location>
</feature>
<dbReference type="RefSeq" id="WP_015047621.1">
    <property type="nucleotide sequence ID" value="NC_018868.3"/>
</dbReference>
<keyword evidence="7 10" id="KW-0653">Protein transport</keyword>
<feature type="signal peptide" evidence="12">
    <location>
        <begin position="1"/>
        <end position="27"/>
    </location>
</feature>
<dbReference type="InterPro" id="IPR006260">
    <property type="entry name" value="TonB/TolA_C"/>
</dbReference>
<name>K4KZU8_SIMAS</name>
<dbReference type="Gene3D" id="3.30.1150.10">
    <property type="match status" value="1"/>
</dbReference>
<keyword evidence="9" id="KW-0472">Membrane</keyword>
<dbReference type="InterPro" id="IPR003538">
    <property type="entry name" value="TonB"/>
</dbReference>
<dbReference type="Pfam" id="PF03544">
    <property type="entry name" value="TonB_C"/>
    <property type="match status" value="1"/>
</dbReference>
<dbReference type="PROSITE" id="PS52015">
    <property type="entry name" value="TONB_CTD"/>
    <property type="match status" value="1"/>
</dbReference>
<dbReference type="InterPro" id="IPR037682">
    <property type="entry name" value="TonB_C"/>
</dbReference>
<dbReference type="InterPro" id="IPR016087">
    <property type="entry name" value="Chalcone_isomerase"/>
</dbReference>
<evidence type="ECO:0000256" key="7">
    <source>
        <dbReference type="ARBA" id="ARBA00022927"/>
    </source>
</evidence>
<evidence type="ECO:0000256" key="3">
    <source>
        <dbReference type="ARBA" id="ARBA00022448"/>
    </source>
</evidence>